<dbReference type="KEGG" id="eiv:EIN_252840"/>
<dbReference type="EMBL" id="KB206169">
    <property type="protein sequence ID" value="ELP95040.1"/>
    <property type="molecule type" value="Genomic_DNA"/>
</dbReference>
<gene>
    <name evidence="2" type="ORF">EIN_252840</name>
</gene>
<dbReference type="OrthoDB" id="29205at2759"/>
<name>A0A0A1UEQ3_ENTIV</name>
<dbReference type="VEuPathDB" id="AmoebaDB:EIN_252840"/>
<reference evidence="2 3" key="1">
    <citation type="submission" date="2012-10" db="EMBL/GenBank/DDBJ databases">
        <authorList>
            <person name="Zafar N."/>
            <person name="Inman J."/>
            <person name="Hall N."/>
            <person name="Lorenzi H."/>
            <person name="Caler E."/>
        </authorList>
    </citation>
    <scope>NUCLEOTIDE SEQUENCE [LARGE SCALE GENOMIC DNA]</scope>
    <source>
        <strain evidence="2 3">IP1</strain>
    </source>
</reference>
<dbReference type="GeneID" id="14893830"/>
<organism evidence="2 3">
    <name type="scientific">Entamoeba invadens IP1</name>
    <dbReference type="NCBI Taxonomy" id="370355"/>
    <lineage>
        <taxon>Eukaryota</taxon>
        <taxon>Amoebozoa</taxon>
        <taxon>Evosea</taxon>
        <taxon>Archamoebae</taxon>
        <taxon>Mastigamoebida</taxon>
        <taxon>Entamoebidae</taxon>
        <taxon>Entamoeba</taxon>
    </lineage>
</organism>
<accession>A0A0A1UEQ3</accession>
<protein>
    <submittedName>
        <fullName evidence="2">Uncharacterized protein</fullName>
    </submittedName>
</protein>
<dbReference type="RefSeq" id="XP_004261811.1">
    <property type="nucleotide sequence ID" value="XM_004261763.1"/>
</dbReference>
<dbReference type="Proteomes" id="UP000014680">
    <property type="component" value="Unassembled WGS sequence"/>
</dbReference>
<feature type="region of interest" description="Disordered" evidence="1">
    <location>
        <begin position="69"/>
        <end position="116"/>
    </location>
</feature>
<evidence type="ECO:0000313" key="2">
    <source>
        <dbReference type="EMBL" id="ELP95040.1"/>
    </source>
</evidence>
<feature type="compositionally biased region" description="Polar residues" evidence="1">
    <location>
        <begin position="97"/>
        <end position="107"/>
    </location>
</feature>
<evidence type="ECO:0000313" key="3">
    <source>
        <dbReference type="Proteomes" id="UP000014680"/>
    </source>
</evidence>
<dbReference type="AlphaFoldDB" id="A0A0A1UEQ3"/>
<keyword evidence="3" id="KW-1185">Reference proteome</keyword>
<feature type="compositionally biased region" description="Basic and acidic residues" evidence="1">
    <location>
        <begin position="73"/>
        <end position="96"/>
    </location>
</feature>
<evidence type="ECO:0000256" key="1">
    <source>
        <dbReference type="SAM" id="MobiDB-lite"/>
    </source>
</evidence>
<proteinExistence type="predicted"/>
<sequence>MADSRSSTISYTEDSESESYVNFKKSLTSNAATPFDDKEVFETYAMEGWGNDSSETNIGLFFDLEDEPNLPDDISHDTKPTKVKKEEKVEKIEKSFKTPQLHSLSKTMKSDEEMKSSSIEEMNEVSRLMQRKQIENKKEQKLAKLTGRQNSLEKISPFLVSDNADQARQNGKNVIKSDLLKQKMGERISPDTIDKRLMTNKKKEQDKKKSRISKLFGRDESFIALSNFLIPQTRSFSTPTIIHRVEKLKKLAGV</sequence>